<reference evidence="2" key="1">
    <citation type="submission" date="2021-10" db="EMBL/GenBank/DDBJ databases">
        <title>Tropical sea cucumber genome reveals ecological adaptation and Cuvierian tubules defense mechanism.</title>
        <authorList>
            <person name="Chen T."/>
        </authorList>
    </citation>
    <scope>NUCLEOTIDE SEQUENCE</scope>
    <source>
        <strain evidence="2">Nanhai2018</strain>
        <tissue evidence="2">Muscle</tissue>
    </source>
</reference>
<dbReference type="AlphaFoldDB" id="A0A9Q1HLX2"/>
<accession>A0A9Q1HLX2</accession>
<dbReference type="Proteomes" id="UP001152320">
    <property type="component" value="Chromosome 1"/>
</dbReference>
<evidence type="ECO:0000313" key="2">
    <source>
        <dbReference type="EMBL" id="KAJ8051090.1"/>
    </source>
</evidence>
<feature type="domain" description="NACHT" evidence="1">
    <location>
        <begin position="192"/>
        <end position="316"/>
    </location>
</feature>
<comment type="caution">
    <text evidence="2">The sequence shown here is derived from an EMBL/GenBank/DDBJ whole genome shotgun (WGS) entry which is preliminary data.</text>
</comment>
<evidence type="ECO:0000313" key="3">
    <source>
        <dbReference type="Proteomes" id="UP001152320"/>
    </source>
</evidence>
<organism evidence="2 3">
    <name type="scientific">Holothuria leucospilota</name>
    <name type="common">Black long sea cucumber</name>
    <name type="synonym">Mertensiothuria leucospilota</name>
    <dbReference type="NCBI Taxonomy" id="206669"/>
    <lineage>
        <taxon>Eukaryota</taxon>
        <taxon>Metazoa</taxon>
        <taxon>Echinodermata</taxon>
        <taxon>Eleutherozoa</taxon>
        <taxon>Echinozoa</taxon>
        <taxon>Holothuroidea</taxon>
        <taxon>Aspidochirotacea</taxon>
        <taxon>Aspidochirotida</taxon>
        <taxon>Holothuriidae</taxon>
        <taxon>Holothuria</taxon>
    </lineage>
</organism>
<dbReference type="OrthoDB" id="120976at2759"/>
<protein>
    <submittedName>
        <fullName evidence="2">NACHT, LRR and PYD domains-containing protein 2</fullName>
    </submittedName>
</protein>
<dbReference type="PROSITE" id="PS50837">
    <property type="entry name" value="NACHT"/>
    <property type="match status" value="1"/>
</dbReference>
<dbReference type="Pfam" id="PF05729">
    <property type="entry name" value="NACHT"/>
    <property type="match status" value="1"/>
</dbReference>
<name>A0A9Q1HLX2_HOLLE</name>
<dbReference type="InterPro" id="IPR007111">
    <property type="entry name" value="NACHT_NTPase"/>
</dbReference>
<sequence length="692" mass="78315">MANLQRTVIPSENGSDKGFGKFVIELKESLTTENKIEVATVLGFRPAPIERIQLDTADGYAFTQLLQERGIISSSDITPLIDALKECNLRGIVQTITESFQRNVQCQAPPTISELQEKKEEFLQDIKETYEDMYNGVQPVSYIRERCVNKVFVDSGIEYFNKEGRSEKGKGTWHKLDSYNSIFTDPRLAHAMVYVLLGEPGYGKSTLALQYVYDWCNRCSDSPLKNVEMLIFLRLRYLKSVSIFNAIKQSLLSSDSTLSDDDIANIIKSCKSVVIVFDGFDEYASQGDSSKDDVMKIIARKMFRKCKVVLTTRPSSTPPRLAHKTEQVRLTGFDDQARERYVLKAVVDGNSEAAANILQRLQKSPVFSDICQVSLFFVMFAHMTLERDMSVVVESITSFFRYVLSSFYEHKQIRAGTVSTTLKNMDTAENQQLCKLAFVSLREKGRNLVWRRETVAKLIGEPLYNELVETGVLVEENVVEIVDEPGTSAADHIQRKTDVSFYHKLLCEWYAAHYVTDFVSSSSESNLKGFFEGIDPFDLQYVYRIACGLNPAAADKIIRYLHKIEGGDKFAILCILEQTGDMEKMKETIRQICFEGVVISGYDSLLLQRSTMQLLEIAARYEIPIEAVILNNCLKSVDLSTSAIRTISGLSLTSRIPFKWLEVSLYDRDMTKNEAIDILQFATTCPSLRKLG</sequence>
<dbReference type="SUPFAM" id="SSF52540">
    <property type="entry name" value="P-loop containing nucleoside triphosphate hydrolases"/>
    <property type="match status" value="1"/>
</dbReference>
<proteinExistence type="predicted"/>
<evidence type="ECO:0000259" key="1">
    <source>
        <dbReference type="PROSITE" id="PS50837"/>
    </source>
</evidence>
<gene>
    <name evidence="2" type="ORF">HOLleu_04529</name>
</gene>
<dbReference type="PANTHER" id="PTHR46312">
    <property type="entry name" value="NACHT DOMAIN-CONTAINING PROTEIN"/>
    <property type="match status" value="1"/>
</dbReference>
<dbReference type="InterPro" id="IPR027417">
    <property type="entry name" value="P-loop_NTPase"/>
</dbReference>
<keyword evidence="3" id="KW-1185">Reference proteome</keyword>
<dbReference type="EMBL" id="JAIZAY010000001">
    <property type="protein sequence ID" value="KAJ8051090.1"/>
    <property type="molecule type" value="Genomic_DNA"/>
</dbReference>
<dbReference type="Gene3D" id="3.40.50.300">
    <property type="entry name" value="P-loop containing nucleotide triphosphate hydrolases"/>
    <property type="match status" value="1"/>
</dbReference>
<dbReference type="PANTHER" id="PTHR46312:SF2">
    <property type="entry name" value="NUCLEOTIDE-BINDING OLIGOMERIZATION DOMAIN-CONTAINING PROTEIN 2-LIKE"/>
    <property type="match status" value="1"/>
</dbReference>